<keyword evidence="3" id="KW-0238">DNA-binding</keyword>
<dbReference type="EMBL" id="CP091512">
    <property type="protein sequence ID" value="UOO91609.1"/>
    <property type="molecule type" value="Genomic_DNA"/>
</dbReference>
<reference evidence="6" key="1">
    <citation type="submission" date="2021-12" db="EMBL/GenBank/DDBJ databases">
        <authorList>
            <person name="Veyrier F.J."/>
        </authorList>
    </citation>
    <scope>NUCLEOTIDE SEQUENCE</scope>
    <source>
        <strain evidence="6">SAG 1488-6</strain>
    </source>
</reference>
<dbReference type="Pfam" id="PF03466">
    <property type="entry name" value="LysR_substrate"/>
    <property type="match status" value="1"/>
</dbReference>
<keyword evidence="7" id="KW-1185">Reference proteome</keyword>
<dbReference type="Proteomes" id="UP000832034">
    <property type="component" value="Chromosome"/>
</dbReference>
<protein>
    <submittedName>
        <fullName evidence="6">LysR family transcriptional regulator</fullName>
    </submittedName>
</protein>
<dbReference type="CDD" id="cd08422">
    <property type="entry name" value="PBP2_CrgA_like"/>
    <property type="match status" value="1"/>
</dbReference>
<name>A0ABY4E8L6_VITST</name>
<dbReference type="InterPro" id="IPR036388">
    <property type="entry name" value="WH-like_DNA-bd_sf"/>
</dbReference>
<organism evidence="6 7">
    <name type="scientific">Vitreoscilla stercoraria</name>
    <dbReference type="NCBI Taxonomy" id="61"/>
    <lineage>
        <taxon>Bacteria</taxon>
        <taxon>Pseudomonadati</taxon>
        <taxon>Pseudomonadota</taxon>
        <taxon>Betaproteobacteria</taxon>
        <taxon>Neisseriales</taxon>
        <taxon>Neisseriaceae</taxon>
        <taxon>Vitreoscilla</taxon>
    </lineage>
</organism>
<evidence type="ECO:0000256" key="2">
    <source>
        <dbReference type="ARBA" id="ARBA00023015"/>
    </source>
</evidence>
<dbReference type="Gene3D" id="3.40.190.290">
    <property type="match status" value="1"/>
</dbReference>
<evidence type="ECO:0000259" key="5">
    <source>
        <dbReference type="PROSITE" id="PS50931"/>
    </source>
</evidence>
<proteinExistence type="inferred from homology"/>
<evidence type="ECO:0000256" key="4">
    <source>
        <dbReference type="ARBA" id="ARBA00023163"/>
    </source>
</evidence>
<dbReference type="InterPro" id="IPR000847">
    <property type="entry name" value="LysR_HTH_N"/>
</dbReference>
<evidence type="ECO:0000256" key="3">
    <source>
        <dbReference type="ARBA" id="ARBA00023125"/>
    </source>
</evidence>
<accession>A0ABY4E8L6</accession>
<gene>
    <name evidence="6" type="ORF">LVJ81_08105</name>
</gene>
<dbReference type="InterPro" id="IPR005119">
    <property type="entry name" value="LysR_subst-bd"/>
</dbReference>
<feature type="domain" description="HTH lysR-type" evidence="5">
    <location>
        <begin position="1"/>
        <end position="59"/>
    </location>
</feature>
<dbReference type="Gene3D" id="1.10.10.10">
    <property type="entry name" value="Winged helix-like DNA-binding domain superfamily/Winged helix DNA-binding domain"/>
    <property type="match status" value="1"/>
</dbReference>
<keyword evidence="4" id="KW-0804">Transcription</keyword>
<evidence type="ECO:0000313" key="7">
    <source>
        <dbReference type="Proteomes" id="UP000832034"/>
    </source>
</evidence>
<dbReference type="PANTHER" id="PTHR30537">
    <property type="entry name" value="HTH-TYPE TRANSCRIPTIONAL REGULATOR"/>
    <property type="match status" value="1"/>
</dbReference>
<sequence>MDTLKAIQVFVEIHQQGSLTKAAEKLMLSRAMVSRYLEFLENRFGARLMQRNTRRVSLTQAGEEALGYCLTILEQEKKLQQLNADAQIQGVLRISAGHFMARAYLLDAIVAFQKTAPYVAFDVLSQEQMVDLIANHVDVAVRVSAHETDGYETLVLGQVEPWLVATPTYLQQAHPLNHPEQLLLHSCLVHSYLSQKVWPLTQKGGQVREYKLNKVFQSNDVYVLLEMALRHKGIGMLPMDLVAADVATGRLVRVLADYDLPTYQVMAVFVSQNHIPLMLKKFLDFLPLFFTQQQKAIQQRAHNMA</sequence>
<dbReference type="PROSITE" id="PS50931">
    <property type="entry name" value="HTH_LYSR"/>
    <property type="match status" value="1"/>
</dbReference>
<evidence type="ECO:0000256" key="1">
    <source>
        <dbReference type="ARBA" id="ARBA00009437"/>
    </source>
</evidence>
<dbReference type="InterPro" id="IPR058163">
    <property type="entry name" value="LysR-type_TF_proteobact-type"/>
</dbReference>
<dbReference type="RefSeq" id="WP_019958425.1">
    <property type="nucleotide sequence ID" value="NZ_CP091512.1"/>
</dbReference>
<comment type="similarity">
    <text evidence="1">Belongs to the LysR transcriptional regulatory family.</text>
</comment>
<dbReference type="InterPro" id="IPR036390">
    <property type="entry name" value="WH_DNA-bd_sf"/>
</dbReference>
<evidence type="ECO:0000313" key="6">
    <source>
        <dbReference type="EMBL" id="UOO91609.1"/>
    </source>
</evidence>
<dbReference type="SUPFAM" id="SSF53850">
    <property type="entry name" value="Periplasmic binding protein-like II"/>
    <property type="match status" value="1"/>
</dbReference>
<reference evidence="6" key="2">
    <citation type="journal article" date="2022" name="Res Sq">
        <title>Evolution of multicellular longitudinally dividing oral cavity symbionts (Neisseriaceae).</title>
        <authorList>
            <person name="Nyongesa S."/>
            <person name="Weber P."/>
            <person name="Bernet E."/>
            <person name="Pullido F."/>
            <person name="Nieckarz M."/>
            <person name="Delaby M."/>
            <person name="Nieves C."/>
            <person name="Viehboeck T."/>
            <person name="Krause N."/>
            <person name="Rivera-Millot A."/>
            <person name="Nakamura A."/>
            <person name="Vischer N."/>
            <person name="VanNieuwenhze M."/>
            <person name="Brun Y."/>
            <person name="Cava F."/>
            <person name="Bulgheresi S."/>
            <person name="Veyrier F."/>
        </authorList>
    </citation>
    <scope>NUCLEOTIDE SEQUENCE</scope>
    <source>
        <strain evidence="6">SAG 1488-6</strain>
    </source>
</reference>
<keyword evidence="2" id="KW-0805">Transcription regulation</keyword>
<dbReference type="Pfam" id="PF00126">
    <property type="entry name" value="HTH_1"/>
    <property type="match status" value="1"/>
</dbReference>
<dbReference type="SUPFAM" id="SSF46785">
    <property type="entry name" value="Winged helix' DNA-binding domain"/>
    <property type="match status" value="1"/>
</dbReference>
<dbReference type="PANTHER" id="PTHR30537:SF35">
    <property type="entry name" value="TRANSCRIPTIONAL REGULATORY PROTEIN"/>
    <property type="match status" value="1"/>
</dbReference>